<gene>
    <name evidence="2" type="ORF">CUN60_05045</name>
</gene>
<dbReference type="InterPro" id="IPR036680">
    <property type="entry name" value="SPOR-like_sf"/>
</dbReference>
<accession>A0A2I7N5E4</accession>
<reference evidence="3" key="1">
    <citation type="submission" date="2017-11" db="EMBL/GenBank/DDBJ databases">
        <authorList>
            <person name="Chan K.G."/>
            <person name="Lee L.S."/>
        </authorList>
    </citation>
    <scope>NUCLEOTIDE SEQUENCE [LARGE SCALE GENOMIC DNA]</scope>
    <source>
        <strain evidence="3">DSM 100970</strain>
    </source>
</reference>
<dbReference type="PANTHER" id="PTHR38687">
    <property type="entry name" value="CELL DIVISION PROTEIN DEDD-RELATED"/>
    <property type="match status" value="1"/>
</dbReference>
<dbReference type="Proteomes" id="UP000236655">
    <property type="component" value="Chromosome"/>
</dbReference>
<dbReference type="OrthoDB" id="7063246at2"/>
<dbReference type="Pfam" id="PF05036">
    <property type="entry name" value="SPOR"/>
    <property type="match status" value="1"/>
</dbReference>
<dbReference type="EMBL" id="CP024847">
    <property type="protein sequence ID" value="AUR51684.1"/>
    <property type="molecule type" value="Genomic_DNA"/>
</dbReference>
<dbReference type="PANTHER" id="PTHR38687:SF1">
    <property type="entry name" value="CELL DIVISION PROTEIN DEDD"/>
    <property type="match status" value="1"/>
</dbReference>
<dbReference type="Gene3D" id="3.30.70.1070">
    <property type="entry name" value="Sporulation related repeat"/>
    <property type="match status" value="1"/>
</dbReference>
<organism evidence="2 3">
    <name type="scientific">Aquella oligotrophica</name>
    <dbReference type="NCBI Taxonomy" id="2067065"/>
    <lineage>
        <taxon>Bacteria</taxon>
        <taxon>Pseudomonadati</taxon>
        <taxon>Pseudomonadota</taxon>
        <taxon>Betaproteobacteria</taxon>
        <taxon>Neisseriales</taxon>
        <taxon>Neisseriaceae</taxon>
        <taxon>Aquella</taxon>
    </lineage>
</organism>
<protein>
    <recommendedName>
        <fullName evidence="1">SPOR domain-containing protein</fullName>
    </recommendedName>
</protein>
<dbReference type="GO" id="GO:0032153">
    <property type="term" value="C:cell division site"/>
    <property type="evidence" value="ECO:0007669"/>
    <property type="project" value="TreeGrafter"/>
</dbReference>
<dbReference type="AlphaFoldDB" id="A0A2I7N5E4"/>
<dbReference type="InterPro" id="IPR007730">
    <property type="entry name" value="SPOR-like_dom"/>
</dbReference>
<evidence type="ECO:0000259" key="1">
    <source>
        <dbReference type="PROSITE" id="PS51724"/>
    </source>
</evidence>
<name>A0A2I7N5E4_9NEIS</name>
<dbReference type="GO" id="GO:0030428">
    <property type="term" value="C:cell septum"/>
    <property type="evidence" value="ECO:0007669"/>
    <property type="project" value="TreeGrafter"/>
</dbReference>
<dbReference type="PROSITE" id="PS51724">
    <property type="entry name" value="SPOR"/>
    <property type="match status" value="1"/>
</dbReference>
<dbReference type="KEGG" id="nba:CUN60_05045"/>
<dbReference type="GO" id="GO:0042834">
    <property type="term" value="F:peptidoglycan binding"/>
    <property type="evidence" value="ECO:0007669"/>
    <property type="project" value="InterPro"/>
</dbReference>
<keyword evidence="3" id="KW-1185">Reference proteome</keyword>
<dbReference type="GO" id="GO:0032506">
    <property type="term" value="P:cytokinetic process"/>
    <property type="evidence" value="ECO:0007669"/>
    <property type="project" value="TreeGrafter"/>
</dbReference>
<proteinExistence type="predicted"/>
<feature type="domain" description="SPOR" evidence="1">
    <location>
        <begin position="102"/>
        <end position="181"/>
    </location>
</feature>
<dbReference type="SUPFAM" id="SSF110997">
    <property type="entry name" value="Sporulation related repeat"/>
    <property type="match status" value="1"/>
</dbReference>
<evidence type="ECO:0000313" key="3">
    <source>
        <dbReference type="Proteomes" id="UP000236655"/>
    </source>
</evidence>
<dbReference type="RefSeq" id="WP_102950983.1">
    <property type="nucleotide sequence ID" value="NZ_CP024847.1"/>
</dbReference>
<evidence type="ECO:0000313" key="2">
    <source>
        <dbReference type="EMBL" id="AUR51684.1"/>
    </source>
</evidence>
<sequence length="182" mass="19704">MRFIIGLLLGIAIAGGVAYYLNKAPNPFVDKGIIGNNNSQSNSSAPLMLAPGTKMQAANIQTQPIANQQNEKQEASAPNYDFYDVLQGKKDINPKPEASAATAKPQGYIIQVGAFSEPDLANNLKAKMALLGYSVKIRQRQENGKTINKVIMGPFESEAQAEEILDQLKQQEIDGTIINLSQ</sequence>
<dbReference type="InterPro" id="IPR052521">
    <property type="entry name" value="Cell_div_SPOR-domain"/>
</dbReference>